<comment type="similarity">
    <text evidence="1">Belongs to the Clp1 family. NOL9/GRC3 subfamily.</text>
</comment>
<feature type="compositionally biased region" description="Polar residues" evidence="8">
    <location>
        <begin position="682"/>
        <end position="692"/>
    </location>
</feature>
<name>J4IAN9_9APHY</name>
<evidence type="ECO:0000256" key="7">
    <source>
        <dbReference type="ARBA" id="ARBA00022840"/>
    </source>
</evidence>
<feature type="compositionally biased region" description="Acidic residues" evidence="8">
    <location>
        <begin position="92"/>
        <end position="111"/>
    </location>
</feature>
<dbReference type="PANTHER" id="PTHR12755:SF3">
    <property type="entry name" value="POLYNUCLEOTIDE 5'-HYDROXYL-KINASE NOL9"/>
    <property type="match status" value="1"/>
</dbReference>
<evidence type="ECO:0000256" key="3">
    <source>
        <dbReference type="ARBA" id="ARBA00019824"/>
    </source>
</evidence>
<dbReference type="FunCoup" id="J4IAN9">
    <property type="interactions" value="225"/>
</dbReference>
<keyword evidence="5" id="KW-0547">Nucleotide-binding</keyword>
<dbReference type="PANTHER" id="PTHR12755">
    <property type="entry name" value="CLEAVAGE/POLYADENYLATION FACTOR IA SUBUNIT CLP1P"/>
    <property type="match status" value="1"/>
</dbReference>
<dbReference type="Pfam" id="PF16575">
    <property type="entry name" value="CLP1_P"/>
    <property type="match status" value="1"/>
</dbReference>
<dbReference type="HOGENOM" id="CLU_010345_0_0_1"/>
<proteinExistence type="inferred from homology"/>
<evidence type="ECO:0000256" key="1">
    <source>
        <dbReference type="ARBA" id="ARBA00011003"/>
    </source>
</evidence>
<evidence type="ECO:0000256" key="4">
    <source>
        <dbReference type="ARBA" id="ARBA00022679"/>
    </source>
</evidence>
<reference evidence="10 11" key="1">
    <citation type="journal article" date="2012" name="Appl. Environ. Microbiol.">
        <title>Short-read sequencing for genomic analysis of the brown rot fungus Fibroporia radiculosa.</title>
        <authorList>
            <person name="Tang J.D."/>
            <person name="Perkins A.D."/>
            <person name="Sonstegard T.S."/>
            <person name="Schroeder S.G."/>
            <person name="Burgess S.C."/>
            <person name="Diehl S.V."/>
        </authorList>
    </citation>
    <scope>NUCLEOTIDE SEQUENCE [LARGE SCALE GENOMIC DNA]</scope>
    <source>
        <strain evidence="10 11">TFFH 294</strain>
    </source>
</reference>
<keyword evidence="11" id="KW-1185">Reference proteome</keyword>
<dbReference type="GO" id="GO:0000448">
    <property type="term" value="P:cleavage in ITS2 between 5.8S rRNA and LSU-rRNA of tricistronic rRNA transcript (SSU-rRNA, 5.8S rRNA, LSU-rRNA)"/>
    <property type="evidence" value="ECO:0007669"/>
    <property type="project" value="TreeGrafter"/>
</dbReference>
<feature type="compositionally biased region" description="Basic and acidic residues" evidence="8">
    <location>
        <begin position="70"/>
        <end position="90"/>
    </location>
</feature>
<dbReference type="InParanoid" id="J4IAN9"/>
<dbReference type="GO" id="GO:0005634">
    <property type="term" value="C:nucleus"/>
    <property type="evidence" value="ECO:0007669"/>
    <property type="project" value="TreeGrafter"/>
</dbReference>
<dbReference type="InterPro" id="IPR032319">
    <property type="entry name" value="CLP1_P"/>
</dbReference>
<sequence>MLSAVAARKARLEGKNLPVDVLPKSSPTALAQPSPPPEPVASIGSSKTSSKRKPSESVENLLRKKSRKQTRTEKKGARYFQQDEFRKQEDLILIDDSEDDEDDDESQDDLSVDGEVFDYSGLTSQNAAVAASTGRNKRAWSPSEPLQDSSSEEEDEVSNGDEAGLGALPFRQGRAPPESPILLSTFQPILNQNMFHLTTEETRALCLTHLSSNSNATLLIMVPSETLTLVGVYSLTVIYGSVSLSGAILSASAISYRVFAPRSAPLPVIQCLTSGASTLCGETSAIPPRAHTAAAQSAALIVLQELYTGVEGLERVCRTFDGIFAPTGWRRGEPSALNLQGAHMASLSAHGLSPLLILPSWRTAFDAVLSNIPENSLEFDYSRRVYLVKGPRNSGKSTFARTLINKLTHRYRRVAFLECDPGQSEFTPGGLIALNIIDKPVFGPPFTHPSIPHAAHYIGATSPRSCPTHYLECIKALVQTYNIDIQHAALLSNEGTESADDRIADVIPLVVNTMGWTKGLGADLAWKIEQMVEPSDIFKFENSEEEWFSADFSGSSLSRGREPHRARLHFLNPAVSTELSKRYTASDHRNMSILSYLHATFPSDASTDPLGNTTATSWNTALPLCAHLPYEVDCRTAFDDIVLTGPGMEDIVLSELHHVLNGAIVGLVEYEPGTFENEVRNDSSTPSSTFPYSQGAPPPPPSISTCRGLALLRSLSPSSLVLHLLTPIPPLLLSSSRTLVKGELELPVWGMLDFRTMDSGDVAGIEAGKVPFLKWGKSEGVGGERRRVRRNLMRRNQM</sequence>
<dbReference type="Gene3D" id="3.40.50.300">
    <property type="entry name" value="P-loop containing nucleotide triphosphate hydrolases"/>
    <property type="match status" value="1"/>
</dbReference>
<protein>
    <recommendedName>
        <fullName evidence="3">Polynucleotide 5'-hydroxyl-kinase GRC3</fullName>
    </recommendedName>
    <alternativeName>
        <fullName evidence="2">Polynucleotide 5'-hydroxyl-kinase grc3</fullName>
    </alternativeName>
</protein>
<evidence type="ECO:0000256" key="6">
    <source>
        <dbReference type="ARBA" id="ARBA00022777"/>
    </source>
</evidence>
<dbReference type="GO" id="GO:0005524">
    <property type="term" value="F:ATP binding"/>
    <property type="evidence" value="ECO:0007669"/>
    <property type="project" value="UniProtKB-KW"/>
</dbReference>
<keyword evidence="6" id="KW-0418">Kinase</keyword>
<dbReference type="AlphaFoldDB" id="J4IAN9"/>
<evidence type="ECO:0000256" key="5">
    <source>
        <dbReference type="ARBA" id="ARBA00022741"/>
    </source>
</evidence>
<keyword evidence="7" id="KW-0067">ATP-binding</keyword>
<dbReference type="RefSeq" id="XP_012182524.1">
    <property type="nucleotide sequence ID" value="XM_012327134.1"/>
</dbReference>
<evidence type="ECO:0000256" key="2">
    <source>
        <dbReference type="ARBA" id="ARBA00018706"/>
    </source>
</evidence>
<dbReference type="EMBL" id="HE797106">
    <property type="protein sequence ID" value="CCM03241.1"/>
    <property type="molecule type" value="Genomic_DNA"/>
</dbReference>
<accession>J4IAN9</accession>
<evidence type="ECO:0000256" key="8">
    <source>
        <dbReference type="SAM" id="MobiDB-lite"/>
    </source>
</evidence>
<dbReference type="OrthoDB" id="2405412at2759"/>
<feature type="domain" description="Clp1 P-loop" evidence="9">
    <location>
        <begin position="390"/>
        <end position="598"/>
    </location>
</feature>
<gene>
    <name evidence="10" type="ORF">FIBRA_05366</name>
</gene>
<organism evidence="10 11">
    <name type="scientific">Fibroporia radiculosa</name>
    <dbReference type="NCBI Taxonomy" id="599839"/>
    <lineage>
        <taxon>Eukaryota</taxon>
        <taxon>Fungi</taxon>
        <taxon>Dikarya</taxon>
        <taxon>Basidiomycota</taxon>
        <taxon>Agaricomycotina</taxon>
        <taxon>Agaricomycetes</taxon>
        <taxon>Polyporales</taxon>
        <taxon>Fibroporiaceae</taxon>
        <taxon>Fibroporia</taxon>
    </lineage>
</organism>
<evidence type="ECO:0000313" key="10">
    <source>
        <dbReference type="EMBL" id="CCM03241.1"/>
    </source>
</evidence>
<dbReference type="Proteomes" id="UP000006352">
    <property type="component" value="Unassembled WGS sequence"/>
</dbReference>
<keyword evidence="4" id="KW-0808">Transferase</keyword>
<feature type="region of interest" description="Disordered" evidence="8">
    <location>
        <begin position="128"/>
        <end position="171"/>
    </location>
</feature>
<feature type="region of interest" description="Disordered" evidence="8">
    <location>
        <begin position="1"/>
        <end position="111"/>
    </location>
</feature>
<dbReference type="GeneID" id="24098152"/>
<dbReference type="STRING" id="599839.J4IAN9"/>
<feature type="compositionally biased region" description="Acidic residues" evidence="8">
    <location>
        <begin position="150"/>
        <end position="159"/>
    </location>
</feature>
<dbReference type="GO" id="GO:0051731">
    <property type="term" value="F:polynucleotide 5'-hydroxyl-kinase activity"/>
    <property type="evidence" value="ECO:0007669"/>
    <property type="project" value="InterPro"/>
</dbReference>
<feature type="region of interest" description="Disordered" evidence="8">
    <location>
        <begin position="677"/>
        <end position="700"/>
    </location>
</feature>
<dbReference type="SUPFAM" id="SSF52540">
    <property type="entry name" value="P-loop containing nucleoside triphosphate hydrolases"/>
    <property type="match status" value="1"/>
</dbReference>
<dbReference type="InterPro" id="IPR045116">
    <property type="entry name" value="Clp1/Grc3"/>
</dbReference>
<evidence type="ECO:0000313" key="11">
    <source>
        <dbReference type="Proteomes" id="UP000006352"/>
    </source>
</evidence>
<dbReference type="InterPro" id="IPR027417">
    <property type="entry name" value="P-loop_NTPase"/>
</dbReference>
<evidence type="ECO:0000259" key="9">
    <source>
        <dbReference type="Pfam" id="PF16575"/>
    </source>
</evidence>